<sequence length="101" mass="11588">MVCSSISAAWRSDISDAIADQIDGQHQQHEADPWDRDDPRRKEHVGFTFSNHQSPRRGRRLHTHAEKGQGGFEQYRVCHFQGSDDNERPTQVGKNFTNQDA</sequence>
<proteinExistence type="predicted"/>
<dbReference type="AlphaFoldDB" id="A0A2V0QSD5"/>
<reference evidence="2 3" key="1">
    <citation type="submission" date="2018-04" db="EMBL/GenBank/DDBJ databases">
        <title>Draft genome sequence of Pseudomonas syringae pv. actinidiae biovar 1 strains isolated from kiwifruit in Kagawa prefecture.</title>
        <authorList>
            <person name="Tabuchi M."/>
            <person name="Saito M."/>
            <person name="Fujiwara S."/>
            <person name="Sasa N."/>
            <person name="Akimitsu K."/>
            <person name="Gomi K."/>
            <person name="Konishi-Sugita S."/>
            <person name="Hamano K."/>
            <person name="Kataoka I."/>
        </authorList>
    </citation>
    <scope>NUCLEOTIDE SEQUENCE [LARGE SCALE GENOMIC DNA]</scope>
    <source>
        <strain evidence="2 3">MAFF212206</strain>
    </source>
</reference>
<dbReference type="EMBL" id="BGJZ01000244">
    <property type="protein sequence ID" value="GBH11540.1"/>
    <property type="molecule type" value="Genomic_DNA"/>
</dbReference>
<evidence type="ECO:0000313" key="3">
    <source>
        <dbReference type="Proteomes" id="UP000247480"/>
    </source>
</evidence>
<gene>
    <name evidence="2" type="ORF">KPSA1_04981</name>
</gene>
<name>A0A2V0QSD5_PSESF</name>
<organism evidence="2 3">
    <name type="scientific">Pseudomonas syringae pv. actinidiae</name>
    <dbReference type="NCBI Taxonomy" id="103796"/>
    <lineage>
        <taxon>Bacteria</taxon>
        <taxon>Pseudomonadati</taxon>
        <taxon>Pseudomonadota</taxon>
        <taxon>Gammaproteobacteria</taxon>
        <taxon>Pseudomonadales</taxon>
        <taxon>Pseudomonadaceae</taxon>
        <taxon>Pseudomonas</taxon>
        <taxon>Pseudomonas syringae</taxon>
    </lineage>
</organism>
<protein>
    <submittedName>
        <fullName evidence="2">Uncharacterized protein</fullName>
    </submittedName>
</protein>
<feature type="compositionally biased region" description="Polar residues" evidence="1">
    <location>
        <begin position="92"/>
        <end position="101"/>
    </location>
</feature>
<accession>A0A2V0QSD5</accession>
<evidence type="ECO:0000313" key="2">
    <source>
        <dbReference type="EMBL" id="GBH11540.1"/>
    </source>
</evidence>
<feature type="compositionally biased region" description="Basic and acidic residues" evidence="1">
    <location>
        <begin position="26"/>
        <end position="45"/>
    </location>
</feature>
<evidence type="ECO:0000256" key="1">
    <source>
        <dbReference type="SAM" id="MobiDB-lite"/>
    </source>
</evidence>
<feature type="region of interest" description="Disordered" evidence="1">
    <location>
        <begin position="20"/>
        <end position="101"/>
    </location>
</feature>
<dbReference type="Proteomes" id="UP000247480">
    <property type="component" value="Unassembled WGS sequence"/>
</dbReference>
<comment type="caution">
    <text evidence="2">The sequence shown here is derived from an EMBL/GenBank/DDBJ whole genome shotgun (WGS) entry which is preliminary data.</text>
</comment>